<dbReference type="GO" id="GO:0000978">
    <property type="term" value="F:RNA polymerase II cis-regulatory region sequence-specific DNA binding"/>
    <property type="evidence" value="ECO:0007669"/>
    <property type="project" value="TreeGrafter"/>
</dbReference>
<keyword evidence="7" id="KW-0539">Nucleus</keyword>
<evidence type="ECO:0000256" key="3">
    <source>
        <dbReference type="ARBA" id="ARBA00022737"/>
    </source>
</evidence>
<evidence type="ECO:0000256" key="8">
    <source>
        <dbReference type="PROSITE-ProRule" id="PRU00042"/>
    </source>
</evidence>
<reference evidence="11" key="2">
    <citation type="submission" date="2019-05" db="EMBL/GenBank/DDBJ databases">
        <title>Expression and analysis of primary metabolism gene in Lenzites gibbosa treated with wood chip.</title>
        <authorList>
            <person name="Chi Y."/>
            <person name="Zhang J."/>
            <person name="Li S."/>
        </authorList>
    </citation>
    <scope>NUCLEOTIDE SEQUENCE</scope>
</reference>
<comment type="subcellular location">
    <subcellularLocation>
        <location evidence="1">Nucleus</location>
    </subcellularLocation>
</comment>
<evidence type="ECO:0000256" key="5">
    <source>
        <dbReference type="ARBA" id="ARBA00022833"/>
    </source>
</evidence>
<dbReference type="InterPro" id="IPR036236">
    <property type="entry name" value="Znf_C2H2_sf"/>
</dbReference>
<feature type="region of interest" description="Disordered" evidence="9">
    <location>
        <begin position="303"/>
        <end position="339"/>
    </location>
</feature>
<evidence type="ECO:0000259" key="10">
    <source>
        <dbReference type="PROSITE" id="PS50157"/>
    </source>
</evidence>
<dbReference type="PROSITE" id="PS50157">
    <property type="entry name" value="ZINC_FINGER_C2H2_2"/>
    <property type="match status" value="1"/>
</dbReference>
<evidence type="ECO:0000256" key="1">
    <source>
        <dbReference type="ARBA" id="ARBA00004123"/>
    </source>
</evidence>
<dbReference type="GO" id="GO:0006357">
    <property type="term" value="P:regulation of transcription by RNA polymerase II"/>
    <property type="evidence" value="ECO:0007669"/>
    <property type="project" value="TreeGrafter"/>
</dbReference>
<dbReference type="GO" id="GO:0005634">
    <property type="term" value="C:nucleus"/>
    <property type="evidence" value="ECO:0007669"/>
    <property type="project" value="UniProtKB-SubCell"/>
</dbReference>
<keyword evidence="4 8" id="KW-0863">Zinc-finger</keyword>
<evidence type="ECO:0000256" key="9">
    <source>
        <dbReference type="SAM" id="MobiDB-lite"/>
    </source>
</evidence>
<evidence type="ECO:0000256" key="6">
    <source>
        <dbReference type="ARBA" id="ARBA00023125"/>
    </source>
</evidence>
<dbReference type="GO" id="GO:0003700">
    <property type="term" value="F:DNA-binding transcription factor activity"/>
    <property type="evidence" value="ECO:0007669"/>
    <property type="project" value="TreeGrafter"/>
</dbReference>
<keyword evidence="6" id="KW-0238">DNA-binding</keyword>
<keyword evidence="5" id="KW-0862">Zinc</keyword>
<sequence length="339" mass="37584">MIYVQYKQSKEGTVRDKRDPLDSSPSLSALESFWSGGSNATPPSTPASTPPRELRKRESSSTIDECPASPSDRFLKRPRTAGQSSVGDTSSERSTVAGTSADHAPRQKEMELQRSFHSLGIESDGSDVEIRNEAAVHSASHSDLERSPSANAHAGVDISSVWDVSPKRRAHEMQDEWFRYLQKVPDEHVEEGREWKCIWVDEEGAKCTYHAKKHLIKRHVEALHLKLRTWICPICGKGCSQKSALNTHLNTHTGATPHKCNYCEHRFKDPARRLRHMQRAHGYQSCRQLKKAKAAAQARVTAKKRAMNAAEGASKAAPKARVSVHGTVSPRGSEPSPSL</sequence>
<feature type="region of interest" description="Disordered" evidence="9">
    <location>
        <begin position="1"/>
        <end position="108"/>
    </location>
</feature>
<dbReference type="GO" id="GO:0008270">
    <property type="term" value="F:zinc ion binding"/>
    <property type="evidence" value="ECO:0007669"/>
    <property type="project" value="UniProtKB-KW"/>
</dbReference>
<evidence type="ECO:0000313" key="12">
    <source>
        <dbReference type="EMBL" id="QIE48558.1"/>
    </source>
</evidence>
<feature type="compositionally biased region" description="Polar residues" evidence="9">
    <location>
        <begin position="81"/>
        <end position="98"/>
    </location>
</feature>
<dbReference type="OrthoDB" id="654211at2759"/>
<evidence type="ECO:0000256" key="4">
    <source>
        <dbReference type="ARBA" id="ARBA00022771"/>
    </source>
</evidence>
<gene>
    <name evidence="11" type="primary">ZnF224</name>
</gene>
<feature type="compositionally biased region" description="Low complexity" evidence="9">
    <location>
        <begin position="309"/>
        <end position="320"/>
    </location>
</feature>
<reference evidence="12" key="1">
    <citation type="journal article" date="2019" name="J. For. Res.">
        <title>Expression and analysis of zinc finger family gene in Lenzites gibbosa.</title>
        <authorList>
            <person name="Zhang J."/>
            <person name="Chi Y."/>
            <person name="Li S."/>
            <person name="Zhang J."/>
            <person name="Chen J."/>
        </authorList>
    </citation>
    <scope>NUCLEOTIDE SEQUENCE</scope>
    <source>
        <strain evidence="12">ZnF151</strain>
    </source>
</reference>
<protein>
    <submittedName>
        <fullName evidence="11">Zinc finger protein 224</fullName>
    </submittedName>
</protein>
<dbReference type="SUPFAM" id="SSF57667">
    <property type="entry name" value="beta-beta-alpha zinc fingers"/>
    <property type="match status" value="1"/>
</dbReference>
<evidence type="ECO:0000256" key="2">
    <source>
        <dbReference type="ARBA" id="ARBA00022723"/>
    </source>
</evidence>
<dbReference type="EMBL" id="MK805285">
    <property type="protein sequence ID" value="QIE48558.1"/>
    <property type="molecule type" value="mRNA"/>
</dbReference>
<dbReference type="FunFam" id="3.30.160.60:FF:000446">
    <property type="entry name" value="Zinc finger protein"/>
    <property type="match status" value="1"/>
</dbReference>
<feature type="compositionally biased region" description="Basic and acidic residues" evidence="9">
    <location>
        <begin position="8"/>
        <end position="21"/>
    </location>
</feature>
<dbReference type="Gene3D" id="3.30.160.60">
    <property type="entry name" value="Classic Zinc Finger"/>
    <property type="match status" value="2"/>
</dbReference>
<dbReference type="InterPro" id="IPR050589">
    <property type="entry name" value="Ikaros_C2H2-ZF"/>
</dbReference>
<proteinExistence type="evidence at transcript level"/>
<accession>A0A6B9KKR6</accession>
<name>A0A6B9KKR6_9APHY</name>
<dbReference type="AlphaFoldDB" id="A0A6B9KKR6"/>
<evidence type="ECO:0000313" key="11">
    <source>
        <dbReference type="EMBL" id="QHA24597.1"/>
    </source>
</evidence>
<feature type="domain" description="C2H2-type" evidence="10">
    <location>
        <begin position="230"/>
        <end position="257"/>
    </location>
</feature>
<organism evidence="11">
    <name type="scientific">Trametes gibbosa</name>
    <dbReference type="NCBI Taxonomy" id="160864"/>
    <lineage>
        <taxon>Eukaryota</taxon>
        <taxon>Fungi</taxon>
        <taxon>Dikarya</taxon>
        <taxon>Basidiomycota</taxon>
        <taxon>Agaricomycotina</taxon>
        <taxon>Agaricomycetes</taxon>
        <taxon>Polyporales</taxon>
        <taxon>Polyporaceae</taxon>
        <taxon>Trametes</taxon>
    </lineage>
</organism>
<evidence type="ECO:0000256" key="7">
    <source>
        <dbReference type="ARBA" id="ARBA00023242"/>
    </source>
</evidence>
<dbReference type="PANTHER" id="PTHR24404:SF114">
    <property type="entry name" value="KLUMPFUSS, ISOFORM B-RELATED"/>
    <property type="match status" value="1"/>
</dbReference>
<dbReference type="InterPro" id="IPR013087">
    <property type="entry name" value="Znf_C2H2_type"/>
</dbReference>
<dbReference type="PANTHER" id="PTHR24404">
    <property type="entry name" value="ZINC FINGER PROTEIN"/>
    <property type="match status" value="1"/>
</dbReference>
<dbReference type="EMBL" id="MK994967">
    <property type="protein sequence ID" value="QHA24597.1"/>
    <property type="molecule type" value="mRNA"/>
</dbReference>
<keyword evidence="2" id="KW-0479">Metal-binding</keyword>
<keyword evidence="3" id="KW-0677">Repeat</keyword>
<dbReference type="SMART" id="SM00355">
    <property type="entry name" value="ZnF_C2H2"/>
    <property type="match status" value="2"/>
</dbReference>
<dbReference type="PROSITE" id="PS00028">
    <property type="entry name" value="ZINC_FINGER_C2H2_1"/>
    <property type="match status" value="2"/>
</dbReference>